<comment type="subcellular location">
    <subcellularLocation>
        <location evidence="1">Nucleus</location>
    </subcellularLocation>
</comment>
<evidence type="ECO:0000256" key="5">
    <source>
        <dbReference type="ARBA" id="ARBA00022763"/>
    </source>
</evidence>
<proteinExistence type="inferred from homology"/>
<protein>
    <submittedName>
        <fullName evidence="12">DNA repair endonuclease XPF isoform X2</fullName>
    </submittedName>
</protein>
<dbReference type="Proteomes" id="UP000695000">
    <property type="component" value="Unplaced"/>
</dbReference>
<evidence type="ECO:0000259" key="10">
    <source>
        <dbReference type="SMART" id="SM00891"/>
    </source>
</evidence>
<keyword evidence="9" id="KW-0539">Nucleus</keyword>
<dbReference type="Pfam" id="PF02732">
    <property type="entry name" value="ERCC4"/>
    <property type="match status" value="1"/>
</dbReference>
<accession>A0ABM1MDC2</accession>
<name>A0ABM1MDC2_NICVS</name>
<gene>
    <name evidence="12" type="primary">LOC108559737</name>
</gene>
<evidence type="ECO:0000313" key="11">
    <source>
        <dbReference type="Proteomes" id="UP000695000"/>
    </source>
</evidence>
<dbReference type="PANTHER" id="PTHR10150">
    <property type="entry name" value="DNA REPAIR ENDONUCLEASE XPF"/>
    <property type="match status" value="1"/>
</dbReference>
<dbReference type="InterPro" id="IPR010994">
    <property type="entry name" value="RuvA_2-like"/>
</dbReference>
<dbReference type="InterPro" id="IPR047520">
    <property type="entry name" value="XPF_nuclease"/>
</dbReference>
<evidence type="ECO:0000256" key="6">
    <source>
        <dbReference type="ARBA" id="ARBA00022801"/>
    </source>
</evidence>
<keyword evidence="11" id="KW-1185">Reference proteome</keyword>
<dbReference type="SMART" id="SM00891">
    <property type="entry name" value="ERCC4"/>
    <property type="match status" value="1"/>
</dbReference>
<evidence type="ECO:0000256" key="1">
    <source>
        <dbReference type="ARBA" id="ARBA00004123"/>
    </source>
</evidence>
<organism evidence="11 12">
    <name type="scientific">Nicrophorus vespilloides</name>
    <name type="common">Boreal carrion beetle</name>
    <dbReference type="NCBI Taxonomy" id="110193"/>
    <lineage>
        <taxon>Eukaryota</taxon>
        <taxon>Metazoa</taxon>
        <taxon>Ecdysozoa</taxon>
        <taxon>Arthropoda</taxon>
        <taxon>Hexapoda</taxon>
        <taxon>Insecta</taxon>
        <taxon>Pterygota</taxon>
        <taxon>Neoptera</taxon>
        <taxon>Endopterygota</taxon>
        <taxon>Coleoptera</taxon>
        <taxon>Polyphaga</taxon>
        <taxon>Staphyliniformia</taxon>
        <taxon>Silphidae</taxon>
        <taxon>Nicrophorinae</taxon>
        <taxon>Nicrophorus</taxon>
    </lineage>
</organism>
<evidence type="ECO:0000256" key="8">
    <source>
        <dbReference type="ARBA" id="ARBA00023204"/>
    </source>
</evidence>
<dbReference type="PANTHER" id="PTHR10150:SF0">
    <property type="entry name" value="DNA REPAIR ENDONUCLEASE XPF"/>
    <property type="match status" value="1"/>
</dbReference>
<evidence type="ECO:0000313" key="12">
    <source>
        <dbReference type="RefSeq" id="XP_017772572.1"/>
    </source>
</evidence>
<dbReference type="SUPFAM" id="SSF52980">
    <property type="entry name" value="Restriction endonuclease-like"/>
    <property type="match status" value="1"/>
</dbReference>
<dbReference type="InterPro" id="IPR006166">
    <property type="entry name" value="ERCC4_domain"/>
</dbReference>
<keyword evidence="4 12" id="KW-0255">Endonuclease</keyword>
<dbReference type="SUPFAM" id="SSF47781">
    <property type="entry name" value="RuvA domain 2-like"/>
    <property type="match status" value="1"/>
</dbReference>
<sequence length="577" mass="66568">MTYRTLEYAQTSLWVLMEPANQLFANAAALVFNTKKELKPEYCPKWKSLMEILKVEIPNEIKTLSGDENTNVLILCQDAKTCYQLNQFLTQGANHYLLLMALQKELKFTAVSTEYQDCELSQTLSQSVSSKESKKSKLNNSEVEELESMKDSYILSLTSNFLSEDIEDAAEDNDVTFEPFPEMENMNFTQLLEGKKKAPTILIQTFKHSDNFLSLLRTLDEIKPNFIIMYHSNITAIRQIELYEARRQKKSSLKVYFLIHGETVEEQSYLTSLRREKKAFEYLIETKSTMVVPEDQDGKTDQCLALQRDVKEAEVNTRKGGATETPEVKKVVIVDMREFRSELPALIHKRGMEIEPLTITVGDYILTKDICVERKSLSDLVGSLNSGRLYTQCTQMSRYYTRPMLLIEFDQNKQFSWQSNYMISSDENSFEIQQKLLLLTLHFPKLKIIWSPSPYASAQLFEELKEGKDQPDIEYANAIGSEQDVDVIETKYNTSIYDFVQKLPGITSKNIDIFLRRYKNMSEASKATKEELKDVLGNSADVDLFYSILHESHQIPVAQDQMKTKGKLKNKFKFCKK</sequence>
<keyword evidence="7" id="KW-0238">DNA-binding</keyword>
<dbReference type="GO" id="GO:0004519">
    <property type="term" value="F:endonuclease activity"/>
    <property type="evidence" value="ECO:0007669"/>
    <property type="project" value="UniProtKB-KW"/>
</dbReference>
<keyword evidence="5" id="KW-0227">DNA damage</keyword>
<keyword evidence="6" id="KW-0378">Hydrolase</keyword>
<reference evidence="12" key="1">
    <citation type="submission" date="2025-08" db="UniProtKB">
        <authorList>
            <consortium name="RefSeq"/>
        </authorList>
    </citation>
    <scope>IDENTIFICATION</scope>
    <source>
        <tissue evidence="12">Whole Larva</tissue>
    </source>
</reference>
<keyword evidence="8" id="KW-0234">DNA repair</keyword>
<dbReference type="Gene3D" id="3.40.50.10130">
    <property type="match status" value="1"/>
</dbReference>
<dbReference type="CDD" id="cd20078">
    <property type="entry name" value="XPF_nuclease_XPF_euk"/>
    <property type="match status" value="1"/>
</dbReference>
<evidence type="ECO:0000256" key="4">
    <source>
        <dbReference type="ARBA" id="ARBA00022759"/>
    </source>
</evidence>
<evidence type="ECO:0000256" key="3">
    <source>
        <dbReference type="ARBA" id="ARBA00022722"/>
    </source>
</evidence>
<dbReference type="Gene3D" id="1.10.150.20">
    <property type="entry name" value="5' to 3' exonuclease, C-terminal subdomain"/>
    <property type="match status" value="1"/>
</dbReference>
<comment type="similarity">
    <text evidence="2">Belongs to the XPF family.</text>
</comment>
<dbReference type="InterPro" id="IPR011335">
    <property type="entry name" value="Restrct_endonuc-II-like"/>
</dbReference>
<dbReference type="GeneID" id="108559737"/>
<dbReference type="RefSeq" id="XP_017772572.1">
    <property type="nucleotide sequence ID" value="XM_017917083.1"/>
</dbReference>
<keyword evidence="3" id="KW-0540">Nuclease</keyword>
<evidence type="ECO:0000256" key="2">
    <source>
        <dbReference type="ARBA" id="ARBA00010015"/>
    </source>
</evidence>
<feature type="domain" description="ERCC4" evidence="10">
    <location>
        <begin position="331"/>
        <end position="411"/>
    </location>
</feature>
<evidence type="ECO:0000256" key="7">
    <source>
        <dbReference type="ARBA" id="ARBA00023125"/>
    </source>
</evidence>
<evidence type="ECO:0000256" key="9">
    <source>
        <dbReference type="ARBA" id="ARBA00023242"/>
    </source>
</evidence>